<evidence type="ECO:0000256" key="6">
    <source>
        <dbReference type="ARBA" id="ARBA00022723"/>
    </source>
</evidence>
<dbReference type="CDD" id="cd07033">
    <property type="entry name" value="TPP_PYR_DXS_TK_like"/>
    <property type="match status" value="1"/>
</dbReference>
<keyword evidence="15" id="KW-0812">Transmembrane</keyword>
<dbReference type="NCBIfam" id="TIGR00232">
    <property type="entry name" value="tktlase_bact"/>
    <property type="match status" value="1"/>
</dbReference>
<dbReference type="EMBL" id="JAWWNJ010000055">
    <property type="protein sequence ID" value="KAK7015037.1"/>
    <property type="molecule type" value="Genomic_DNA"/>
</dbReference>
<dbReference type="GO" id="GO:0005829">
    <property type="term" value="C:cytosol"/>
    <property type="evidence" value="ECO:0007669"/>
    <property type="project" value="TreeGrafter"/>
</dbReference>
<feature type="binding site" evidence="12">
    <location>
        <position position="447"/>
    </location>
    <ligand>
        <name>thiamine diphosphate</name>
        <dbReference type="ChEBI" id="CHEBI:58937"/>
    </ligand>
</feature>
<comment type="catalytic activity">
    <reaction evidence="9">
        <text>D-sedoheptulose 7-phosphate + D-glyceraldehyde 3-phosphate = aldehydo-D-ribose 5-phosphate + D-xylulose 5-phosphate</text>
        <dbReference type="Rhea" id="RHEA:10508"/>
        <dbReference type="ChEBI" id="CHEBI:57483"/>
        <dbReference type="ChEBI" id="CHEBI:57737"/>
        <dbReference type="ChEBI" id="CHEBI:58273"/>
        <dbReference type="ChEBI" id="CHEBI:59776"/>
        <dbReference type="EC" id="2.2.1.1"/>
    </reaction>
</comment>
<feature type="binding site" evidence="11">
    <location>
        <position position="471"/>
    </location>
    <ligand>
        <name>substrate</name>
    </ligand>
</feature>
<keyword evidence="8 12" id="KW-0786">Thiamine pyrophosphate</keyword>
<feature type="binding site" evidence="13">
    <location>
        <position position="193"/>
    </location>
    <ligand>
        <name>Mg(2+)</name>
        <dbReference type="ChEBI" id="CHEBI:18420"/>
    </ligand>
</feature>
<feature type="domain" description="Transketolase-like pyrimidine-binding" evidence="16">
    <location>
        <begin position="359"/>
        <end position="535"/>
    </location>
</feature>
<dbReference type="InterPro" id="IPR009014">
    <property type="entry name" value="Transketo_C/PFOR_II"/>
</dbReference>
<evidence type="ECO:0000256" key="8">
    <source>
        <dbReference type="ARBA" id="ARBA00023052"/>
    </source>
</evidence>
<keyword evidence="6 13" id="KW-0479">Metal-binding</keyword>
<feature type="binding site" evidence="11">
    <location>
        <position position="530"/>
    </location>
    <ligand>
        <name>substrate</name>
    </ligand>
</feature>
<feature type="binding site" evidence="11">
    <location>
        <position position="31"/>
    </location>
    <ligand>
        <name>substrate</name>
    </ligand>
</feature>
<sequence length="686" mass="73937">MSFTAQSSDAAAIATIRILAADVVAKSNSGHPGPCRRLIEAIRALIVIQTCFFNANSKNSKWFNRDRFVLSVLCVLQYTMLHLLGYKLSMDDLKAFRQLDSLTPGHPEAGHTDGIEVTTGPLGQGFANGVGIAIAQAHLGAVYNKDGFDLINNFTYVFCGDGCLMEGVSSEAASLAGHLQLGNLIVVYDDNHISIDGDTACAFTENVEQRFSAYGWQVLHVNDGDSDLAGIHDAIAAARSEKNKPTIIRLKTTIGFGSKEQGTHGVHGSPLKADDIVSLKTKFGFSPEQKFHVPQETYDAYAKVAERGAAKEASWNELLSSYGQKYPTEHAELTRRISGKLPQNWEKSLPVYKPSDAAQASRKLSEIVLTALSPVLPDLMGGSADLTGSNLTKVKNSVDFQPPSTGLGTYKGTYIRYGVREHAMGAIANGLAAYGGIVPFVATFLNFVSYAAGAVRLSALSRVQVIWVATHDSIGLGEDGPTHQPVETNAHFRAIPNLAFWRPADGNETSAAYAVALKSTHTPSILSLSRQNLPNLEGSTIERASRGGYVVVEETGEDLTIVSCGSEVSIAIDAAKKLKEQGIKTRVVSLPCWLVFDQQDEEYRLSVLRSGAPILSLEALSTLGWERYSHEQFGLPSWGASGPYQKVYEKFGITGSNIAVVGKKVVDFYKKKGGEVVSPLVKAFTL</sequence>
<feature type="transmembrane region" description="Helical" evidence="15">
    <location>
        <begin position="68"/>
        <end position="86"/>
    </location>
</feature>
<feature type="binding site" evidence="11">
    <location>
        <position position="362"/>
    </location>
    <ligand>
        <name>substrate</name>
    </ligand>
</feature>
<dbReference type="GO" id="GO:0005634">
    <property type="term" value="C:nucleus"/>
    <property type="evidence" value="ECO:0007669"/>
    <property type="project" value="TreeGrafter"/>
</dbReference>
<dbReference type="InterPro" id="IPR005478">
    <property type="entry name" value="Transketolase_bac-like"/>
</dbReference>
<evidence type="ECO:0000256" key="7">
    <source>
        <dbReference type="ARBA" id="ARBA00022842"/>
    </source>
</evidence>
<keyword evidence="15" id="KW-0472">Membrane</keyword>
<evidence type="ECO:0000313" key="18">
    <source>
        <dbReference type="Proteomes" id="UP001362999"/>
    </source>
</evidence>
<protein>
    <recommendedName>
        <fullName evidence="4">transketolase</fullName>
        <ecNumber evidence="4">2.2.1.1</ecNumber>
    </recommendedName>
</protein>
<dbReference type="EC" id="2.2.1.1" evidence="4"/>
<proteinExistence type="inferred from homology"/>
<feature type="site" description="Important for catalytic activity" evidence="14">
    <location>
        <position position="267"/>
    </location>
</feature>
<dbReference type="GO" id="GO:0006098">
    <property type="term" value="P:pentose-phosphate shunt"/>
    <property type="evidence" value="ECO:0007669"/>
    <property type="project" value="TreeGrafter"/>
</dbReference>
<dbReference type="PANTHER" id="PTHR43522">
    <property type="entry name" value="TRANSKETOLASE"/>
    <property type="match status" value="1"/>
</dbReference>
<dbReference type="PROSITE" id="PS00802">
    <property type="entry name" value="TRANSKETOLASE_2"/>
    <property type="match status" value="1"/>
</dbReference>
<dbReference type="GO" id="GO:0046872">
    <property type="term" value="F:metal ion binding"/>
    <property type="evidence" value="ECO:0007669"/>
    <property type="project" value="UniProtKB-KW"/>
</dbReference>
<dbReference type="GO" id="GO:0004802">
    <property type="term" value="F:transketolase activity"/>
    <property type="evidence" value="ECO:0007669"/>
    <property type="project" value="UniProtKB-EC"/>
</dbReference>
<evidence type="ECO:0000256" key="12">
    <source>
        <dbReference type="PIRSR" id="PIRSR605478-3"/>
    </source>
</evidence>
<comment type="subunit">
    <text evidence="3">Homodimer.</text>
</comment>
<feature type="binding site" evidence="12">
    <location>
        <position position="162"/>
    </location>
    <ligand>
        <name>thiamine diphosphate</name>
        <dbReference type="ChEBI" id="CHEBI:58937"/>
    </ligand>
</feature>
<dbReference type="InterPro" id="IPR005475">
    <property type="entry name" value="Transketolase-like_Pyr-bd"/>
</dbReference>
<dbReference type="Gene3D" id="3.40.50.920">
    <property type="match status" value="1"/>
</dbReference>
<comment type="caution">
    <text evidence="17">The sequence shown here is derived from an EMBL/GenBank/DDBJ whole genome shotgun (WGS) entry which is preliminary data.</text>
</comment>
<evidence type="ECO:0000256" key="15">
    <source>
        <dbReference type="SAM" id="Phobius"/>
    </source>
</evidence>
<feature type="site" description="Important for catalytic activity" evidence="14">
    <location>
        <position position="31"/>
    </location>
</feature>
<organism evidence="17 18">
    <name type="scientific">Favolaschia claudopus</name>
    <dbReference type="NCBI Taxonomy" id="2862362"/>
    <lineage>
        <taxon>Eukaryota</taxon>
        <taxon>Fungi</taxon>
        <taxon>Dikarya</taxon>
        <taxon>Basidiomycota</taxon>
        <taxon>Agaricomycotina</taxon>
        <taxon>Agaricomycetes</taxon>
        <taxon>Agaricomycetidae</taxon>
        <taxon>Agaricales</taxon>
        <taxon>Marasmiineae</taxon>
        <taxon>Mycenaceae</taxon>
        <taxon>Favolaschia</taxon>
    </lineage>
</organism>
<feature type="binding site" evidence="11">
    <location>
        <position position="483"/>
    </location>
    <ligand>
        <name>substrate</name>
    </ligand>
</feature>
<dbReference type="SMART" id="SM00861">
    <property type="entry name" value="Transket_pyr"/>
    <property type="match status" value="1"/>
</dbReference>
<dbReference type="PANTHER" id="PTHR43522:SF2">
    <property type="entry name" value="TRANSKETOLASE 1-RELATED"/>
    <property type="match status" value="1"/>
</dbReference>
<feature type="binding site" evidence="13">
    <location>
        <position position="161"/>
    </location>
    <ligand>
        <name>Mg(2+)</name>
        <dbReference type="ChEBI" id="CHEBI:18420"/>
    </ligand>
</feature>
<dbReference type="Proteomes" id="UP001362999">
    <property type="component" value="Unassembled WGS sequence"/>
</dbReference>
<evidence type="ECO:0000256" key="9">
    <source>
        <dbReference type="ARBA" id="ARBA00049473"/>
    </source>
</evidence>
<feature type="binding site" evidence="12">
    <location>
        <position position="267"/>
    </location>
    <ligand>
        <name>thiamine diphosphate</name>
        <dbReference type="ChEBI" id="CHEBI:58937"/>
    </ligand>
</feature>
<dbReference type="Pfam" id="PF00456">
    <property type="entry name" value="Transketolase_N"/>
    <property type="match status" value="1"/>
</dbReference>
<dbReference type="InterPro" id="IPR055152">
    <property type="entry name" value="Transketolase-like_C_2"/>
</dbReference>
<feature type="binding site" evidence="13">
    <location>
        <position position="191"/>
    </location>
    <ligand>
        <name>Mg(2+)</name>
        <dbReference type="ChEBI" id="CHEBI:18420"/>
    </ligand>
</feature>
<feature type="active site" description="Proton donor" evidence="10">
    <location>
        <position position="421"/>
    </location>
</feature>
<keyword evidence="15" id="KW-1133">Transmembrane helix</keyword>
<dbReference type="FunFam" id="3.40.50.970:FF:000004">
    <property type="entry name" value="Transketolase"/>
    <property type="match status" value="1"/>
</dbReference>
<dbReference type="InterPro" id="IPR005474">
    <property type="entry name" value="Transketolase_N"/>
</dbReference>
<evidence type="ECO:0000259" key="16">
    <source>
        <dbReference type="SMART" id="SM00861"/>
    </source>
</evidence>
<keyword evidence="18" id="KW-1185">Reference proteome</keyword>
<evidence type="ECO:0000256" key="3">
    <source>
        <dbReference type="ARBA" id="ARBA00011738"/>
    </source>
</evidence>
<dbReference type="CDD" id="cd02012">
    <property type="entry name" value="TPP_TK"/>
    <property type="match status" value="1"/>
</dbReference>
<evidence type="ECO:0000256" key="4">
    <source>
        <dbReference type="ARBA" id="ARBA00013152"/>
    </source>
</evidence>
<dbReference type="Pfam" id="PF22613">
    <property type="entry name" value="Transketolase_C_1"/>
    <property type="match status" value="1"/>
</dbReference>
<evidence type="ECO:0000256" key="13">
    <source>
        <dbReference type="PIRSR" id="PIRSR605478-4"/>
    </source>
</evidence>
<evidence type="ECO:0000256" key="11">
    <source>
        <dbReference type="PIRSR" id="PIRSR605478-2"/>
    </source>
</evidence>
<evidence type="ECO:0000313" key="17">
    <source>
        <dbReference type="EMBL" id="KAK7015037.1"/>
    </source>
</evidence>
<reference evidence="17 18" key="1">
    <citation type="journal article" date="2024" name="J Genomics">
        <title>Draft genome sequencing and assembly of Favolaschia claudopus CIRM-BRFM 2984 isolated from oak limbs.</title>
        <authorList>
            <person name="Navarro D."/>
            <person name="Drula E."/>
            <person name="Chaduli D."/>
            <person name="Cazenave R."/>
            <person name="Ahrendt S."/>
            <person name="Wang J."/>
            <person name="Lipzen A."/>
            <person name="Daum C."/>
            <person name="Barry K."/>
            <person name="Grigoriev I.V."/>
            <person name="Favel A."/>
            <person name="Rosso M.N."/>
            <person name="Martin F."/>
        </authorList>
    </citation>
    <scope>NUCLEOTIDE SEQUENCE [LARGE SCALE GENOMIC DNA]</scope>
    <source>
        <strain evidence="17 18">CIRM-BRFM 2984</strain>
    </source>
</reference>
<comment type="cofactor">
    <cofactor evidence="1">
        <name>Co(2+)</name>
        <dbReference type="ChEBI" id="CHEBI:48828"/>
    </cofactor>
</comment>
<comment type="similarity">
    <text evidence="2">Belongs to the transketolase family.</text>
</comment>
<feature type="binding site" evidence="12">
    <location>
        <position position="191"/>
    </location>
    <ligand>
        <name>thiamine diphosphate</name>
        <dbReference type="ChEBI" id="CHEBI:58937"/>
    </ligand>
</feature>
<accession>A0AAW0ASG6</accession>
<dbReference type="Pfam" id="PF02779">
    <property type="entry name" value="Transket_pyr"/>
    <property type="match status" value="1"/>
</dbReference>
<dbReference type="Gene3D" id="3.40.50.970">
    <property type="match status" value="2"/>
</dbReference>
<dbReference type="SUPFAM" id="SSF52518">
    <property type="entry name" value="Thiamin diphosphate-binding fold (THDP-binding)"/>
    <property type="match status" value="2"/>
</dbReference>
<evidence type="ECO:0000256" key="5">
    <source>
        <dbReference type="ARBA" id="ARBA00022679"/>
    </source>
</evidence>
<dbReference type="FunFam" id="3.40.50.920:FF:000003">
    <property type="entry name" value="Transketolase"/>
    <property type="match status" value="1"/>
</dbReference>
<evidence type="ECO:0000256" key="1">
    <source>
        <dbReference type="ARBA" id="ARBA00001941"/>
    </source>
</evidence>
<comment type="cofactor">
    <cofactor evidence="12">
        <name>thiamine diphosphate</name>
        <dbReference type="ChEBI" id="CHEBI:58937"/>
    </cofactor>
    <text evidence="12">Binds 1 thiamine pyrophosphate per subunit. During the reaction, the substrate forms a covalent intermediate with the cofactor.</text>
</comment>
<dbReference type="InterPro" id="IPR020826">
    <property type="entry name" value="Transketolase_BS"/>
</dbReference>
<keyword evidence="5" id="KW-0808">Transferase</keyword>
<feature type="binding site" evidence="11">
    <location>
        <position position="267"/>
    </location>
    <ligand>
        <name>substrate</name>
    </ligand>
</feature>
<dbReference type="AlphaFoldDB" id="A0AAW0ASG6"/>
<name>A0AAW0ASG6_9AGAR</name>
<dbReference type="FunFam" id="3.40.50.970:FF:000003">
    <property type="entry name" value="Transketolase"/>
    <property type="match status" value="1"/>
</dbReference>
<dbReference type="InterPro" id="IPR029061">
    <property type="entry name" value="THDP-binding"/>
</dbReference>
<comment type="cofactor">
    <cofactor evidence="13">
        <name>Mg(2+)</name>
        <dbReference type="ChEBI" id="CHEBI:18420"/>
    </cofactor>
    <text evidence="13">Binds 1 Mg(2+) ion per subunit. Can also utilize other divalent metal cations, such as Ca(2+), Mn(2+) and Co(2+).</text>
</comment>
<feature type="binding site" evidence="12">
    <location>
        <begin position="120"/>
        <end position="122"/>
    </location>
    <ligand>
        <name>thiamine diphosphate</name>
        <dbReference type="ChEBI" id="CHEBI:58937"/>
    </ligand>
</feature>
<evidence type="ECO:0000256" key="2">
    <source>
        <dbReference type="ARBA" id="ARBA00007131"/>
    </source>
</evidence>
<evidence type="ECO:0000256" key="10">
    <source>
        <dbReference type="PIRSR" id="PIRSR605478-1"/>
    </source>
</evidence>
<gene>
    <name evidence="17" type="ORF">R3P38DRAFT_2999086</name>
</gene>
<feature type="binding site" evidence="11">
    <location>
        <position position="389"/>
    </location>
    <ligand>
        <name>substrate</name>
    </ligand>
</feature>
<keyword evidence="7 13" id="KW-0460">Magnesium</keyword>
<dbReference type="InterPro" id="IPR033247">
    <property type="entry name" value="Transketolase_fam"/>
</dbReference>
<feature type="binding site" evidence="11">
    <location>
        <position position="479"/>
    </location>
    <ligand>
        <name>substrate</name>
    </ligand>
</feature>
<evidence type="ECO:0000256" key="14">
    <source>
        <dbReference type="PIRSR" id="PIRSR605478-5"/>
    </source>
</evidence>
<dbReference type="SUPFAM" id="SSF52922">
    <property type="entry name" value="TK C-terminal domain-like"/>
    <property type="match status" value="1"/>
</dbReference>